<feature type="transmembrane region" description="Helical" evidence="1">
    <location>
        <begin position="62"/>
        <end position="81"/>
    </location>
</feature>
<dbReference type="EMBL" id="JAQMUH010000010">
    <property type="protein sequence ID" value="MDB9538234.1"/>
    <property type="molecule type" value="Genomic_DNA"/>
</dbReference>
<keyword evidence="1" id="KW-1133">Transmembrane helix</keyword>
<evidence type="ECO:0000313" key="3">
    <source>
        <dbReference type="Proteomes" id="UP001212499"/>
    </source>
</evidence>
<keyword evidence="3" id="KW-1185">Reference proteome</keyword>
<keyword evidence="1" id="KW-0812">Transmembrane</keyword>
<accession>A0ABT5ALS6</accession>
<evidence type="ECO:0000313" key="2">
    <source>
        <dbReference type="EMBL" id="MDB9538234.1"/>
    </source>
</evidence>
<organism evidence="2 3">
    <name type="scientific">Anabaenopsis arnoldii</name>
    <dbReference type="NCBI Taxonomy" id="2152938"/>
    <lineage>
        <taxon>Bacteria</taxon>
        <taxon>Bacillati</taxon>
        <taxon>Cyanobacteriota</taxon>
        <taxon>Cyanophyceae</taxon>
        <taxon>Nostocales</taxon>
        <taxon>Nodulariaceae</taxon>
        <taxon>Anabaenopsis</taxon>
    </lineage>
</organism>
<proteinExistence type="predicted"/>
<comment type="caution">
    <text evidence="2">The sequence shown here is derived from an EMBL/GenBank/DDBJ whole genome shotgun (WGS) entry which is preliminary data.</text>
</comment>
<gene>
    <name evidence="2" type="ORF">PN457_00875</name>
</gene>
<feature type="transmembrane region" description="Helical" evidence="1">
    <location>
        <begin position="30"/>
        <end position="50"/>
    </location>
</feature>
<reference evidence="2 3" key="1">
    <citation type="submission" date="2023-01" db="EMBL/GenBank/DDBJ databases">
        <title>Genomes from the Australian National Cyanobacteria Reference Collection.</title>
        <authorList>
            <person name="Willis A."/>
            <person name="Lee E.M.F."/>
        </authorList>
    </citation>
    <scope>NUCLEOTIDE SEQUENCE [LARGE SCALE GENOMIC DNA]</scope>
    <source>
        <strain evidence="2 3">CS-1033</strain>
    </source>
</reference>
<keyword evidence="1" id="KW-0472">Membrane</keyword>
<protein>
    <submittedName>
        <fullName evidence="2">Uncharacterized protein</fullName>
    </submittedName>
</protein>
<feature type="transmembrane region" description="Helical" evidence="1">
    <location>
        <begin position="93"/>
        <end position="117"/>
    </location>
</feature>
<sequence>MFLLLSRVLLWLLIGTVVYSLFQRFYPSGTFIGRLVLVVVLIVIALSFINPNEPAVASLWKVVSFPLKPLGASILLMMFAAQKIKGGGIEKPGGYLLGWSLTILLLASTPAIAYFLVRVPIATLGYTNLATQEFIQDSRVVSSMRPNTNSVEALVALRPATAPPIISDVVGNNILFNQEQSHTNIAFNSLGVNVSPYLAQTRPDSTRGLRIEDFVPSAETLQLTTQVWESYLNQIYFFLRGDQAPR</sequence>
<name>A0ABT5ALS6_9CYAN</name>
<dbReference type="RefSeq" id="WP_271730697.1">
    <property type="nucleotide sequence ID" value="NZ_JANQDP010000002.1"/>
</dbReference>
<dbReference type="Proteomes" id="UP001212499">
    <property type="component" value="Unassembled WGS sequence"/>
</dbReference>
<evidence type="ECO:0000256" key="1">
    <source>
        <dbReference type="SAM" id="Phobius"/>
    </source>
</evidence>